<comment type="caution">
    <text evidence="2">The sequence shown here is derived from an EMBL/GenBank/DDBJ whole genome shotgun (WGS) entry which is preliminary data.</text>
</comment>
<reference evidence="2" key="1">
    <citation type="submission" date="2021-02" db="EMBL/GenBank/DDBJ databases">
        <title>First Annotated Genome of the Yellow-green Alga Tribonema minus.</title>
        <authorList>
            <person name="Mahan K.M."/>
        </authorList>
    </citation>
    <scope>NUCLEOTIDE SEQUENCE</scope>
    <source>
        <strain evidence="2">UTEX B ZZ1240</strain>
    </source>
</reference>
<evidence type="ECO:0000313" key="3">
    <source>
        <dbReference type="Proteomes" id="UP000664859"/>
    </source>
</evidence>
<dbReference type="Proteomes" id="UP000664859">
    <property type="component" value="Unassembled WGS sequence"/>
</dbReference>
<accession>A0A836C8D5</accession>
<gene>
    <name evidence="2" type="ORF">JKP88DRAFT_261510</name>
</gene>
<evidence type="ECO:0000256" key="1">
    <source>
        <dbReference type="SAM" id="SignalP"/>
    </source>
</evidence>
<dbReference type="EMBL" id="JAFCMP010000536">
    <property type="protein sequence ID" value="KAG5176424.1"/>
    <property type="molecule type" value="Genomic_DNA"/>
</dbReference>
<protein>
    <submittedName>
        <fullName evidence="2">Uncharacterized protein</fullName>
    </submittedName>
</protein>
<name>A0A836C8D5_9STRA</name>
<feature type="signal peptide" evidence="1">
    <location>
        <begin position="1"/>
        <end position="22"/>
    </location>
</feature>
<feature type="chain" id="PRO_5033022336" evidence="1">
    <location>
        <begin position="23"/>
        <end position="471"/>
    </location>
</feature>
<keyword evidence="3" id="KW-1185">Reference proteome</keyword>
<keyword evidence="1" id="KW-0732">Signal</keyword>
<dbReference type="PANTHER" id="PTHR31469:SF8">
    <property type="entry name" value="OS07G0641000 PROTEIN"/>
    <property type="match status" value="1"/>
</dbReference>
<dbReference type="OrthoDB" id="1903705at2759"/>
<sequence>MRTWLLMLSLVPLAALVLYSRGFSSSLQTSEYPHAKPTYAATTCTELTEECCHEQELQQVAKYEKFLWDHLGDPMVAEQDYLRERSQCMEVKRYIEERCRNVTELLDPVSCTRKPFFRDKRWMDPEFAHPPSVSPSPALVESCRSRRFLLWSRNVLDYYAGHGHRTWSMSCAVSEAIASNRTLLWDNYAGMDKVHTGGVSNVEVLMEHWINVHKLYDLPAGFQLWREFELECGQPGVLDGNQGHVVVMKRDEPFSVLQNYSDIPLVVKDWDRDCGLYLDNKTPGCIPLYGYGVCHDPDTPLGPYAQDSFERYLMSAAWVQRTAELIWDAMTVAASDTGNLVCLHVRRGDKIALPEYYPNLDAETRPAAIAAKLLPHVPGGAILFIASNEDAPGFFSPLREWYRVVTLADFAWLLPQERLMTSTLALVDYWLLERLCTKVVFTFSDQRPRGFRGAAARLSLSKTAKFVPMGA</sequence>
<evidence type="ECO:0000313" key="2">
    <source>
        <dbReference type="EMBL" id="KAG5176424.1"/>
    </source>
</evidence>
<proteinExistence type="predicted"/>
<dbReference type="AlphaFoldDB" id="A0A836C8D5"/>
<organism evidence="2 3">
    <name type="scientific">Tribonema minus</name>
    <dbReference type="NCBI Taxonomy" id="303371"/>
    <lineage>
        <taxon>Eukaryota</taxon>
        <taxon>Sar</taxon>
        <taxon>Stramenopiles</taxon>
        <taxon>Ochrophyta</taxon>
        <taxon>PX clade</taxon>
        <taxon>Xanthophyceae</taxon>
        <taxon>Tribonematales</taxon>
        <taxon>Tribonemataceae</taxon>
        <taxon>Tribonema</taxon>
    </lineage>
</organism>
<dbReference type="PANTHER" id="PTHR31469">
    <property type="entry name" value="OS07G0633600 PROTEIN"/>
    <property type="match status" value="1"/>
</dbReference>